<dbReference type="EMBL" id="JAHUTI010082085">
    <property type="protein sequence ID" value="MED6259063.1"/>
    <property type="molecule type" value="Genomic_DNA"/>
</dbReference>
<reference evidence="1 2" key="1">
    <citation type="submission" date="2021-07" db="EMBL/GenBank/DDBJ databases">
        <authorList>
            <person name="Palmer J.M."/>
        </authorList>
    </citation>
    <scope>NUCLEOTIDE SEQUENCE [LARGE SCALE GENOMIC DNA]</scope>
    <source>
        <strain evidence="1 2">AT_MEX2019</strain>
        <tissue evidence="1">Muscle</tissue>
    </source>
</reference>
<name>A0ABU7CBJ8_9TELE</name>
<organism evidence="1 2">
    <name type="scientific">Ataeniobius toweri</name>
    <dbReference type="NCBI Taxonomy" id="208326"/>
    <lineage>
        <taxon>Eukaryota</taxon>
        <taxon>Metazoa</taxon>
        <taxon>Chordata</taxon>
        <taxon>Craniata</taxon>
        <taxon>Vertebrata</taxon>
        <taxon>Euteleostomi</taxon>
        <taxon>Actinopterygii</taxon>
        <taxon>Neopterygii</taxon>
        <taxon>Teleostei</taxon>
        <taxon>Neoteleostei</taxon>
        <taxon>Acanthomorphata</taxon>
        <taxon>Ovalentaria</taxon>
        <taxon>Atherinomorphae</taxon>
        <taxon>Cyprinodontiformes</taxon>
        <taxon>Goodeidae</taxon>
        <taxon>Ataeniobius</taxon>
    </lineage>
</organism>
<dbReference type="Proteomes" id="UP001345963">
    <property type="component" value="Unassembled WGS sequence"/>
</dbReference>
<comment type="caution">
    <text evidence="1">The sequence shown here is derived from an EMBL/GenBank/DDBJ whole genome shotgun (WGS) entry which is preliminary data.</text>
</comment>
<protein>
    <submittedName>
        <fullName evidence="1">Uncharacterized protein</fullName>
    </submittedName>
</protein>
<proteinExistence type="predicted"/>
<evidence type="ECO:0000313" key="1">
    <source>
        <dbReference type="EMBL" id="MED6259063.1"/>
    </source>
</evidence>
<accession>A0ABU7CBJ8</accession>
<keyword evidence="2" id="KW-1185">Reference proteome</keyword>
<sequence>MVFSPYGRDPQEQSCRAVIPNLYITADRSTLDNFTPARVVGGLNRHVGVPAETHKLNNTQLLCSAYFCRFLKEKYYRESQEQLILHRFCSVLFKLLERR</sequence>
<gene>
    <name evidence="1" type="ORF">ATANTOWER_016472</name>
</gene>
<evidence type="ECO:0000313" key="2">
    <source>
        <dbReference type="Proteomes" id="UP001345963"/>
    </source>
</evidence>